<evidence type="ECO:0000313" key="2">
    <source>
        <dbReference type="EMBL" id="KAF9958568.1"/>
    </source>
</evidence>
<dbReference type="Gene3D" id="3.40.50.300">
    <property type="entry name" value="P-loop containing nucleotide triphosphate hydrolases"/>
    <property type="match status" value="1"/>
</dbReference>
<dbReference type="OrthoDB" id="2443807at2759"/>
<keyword evidence="3" id="KW-1185">Reference proteome</keyword>
<evidence type="ECO:0000313" key="3">
    <source>
        <dbReference type="Proteomes" id="UP000738359"/>
    </source>
</evidence>
<accession>A0A9P6J1S2</accession>
<sequence length="772" mass="85610">MNTAAPNLEMTDQGKSVLVGLQNAAKRALSPTTSKDHTVYNALASVHVEQSRITNRLGRAGDVAQAQSVFNGSPSSLSQSVSTGQLVTVAASSAAPLQKTPLSVLKVYDLADVFSENVAKPWPRTALPQSGERISTTLQLAYCIRFSREMASAPLPSSHGVGHSSPIVYNAAEEAWRNTMEDNPMAQGYLHWLATKVTSEFINHARKDPASIAEGVLLGIILDCSEYRTILSHLIETFEKASLLDINLLQGLVQLLQAATSQYLETDDLVRILRVLRRRLRDTHQPSETAQKPLSDHTYQLIVAISRVLDVMFQVAYALQALQYIPDDESPLEACLRFAGGLTMGALGVASVFKLDPSNLFSGLDKLMQAAGQAHDVAKAIVEGAKAFRAGGEGSINNMVEGFRGGTRKAWYIALQGARVFIREGQLAEFKRVLFEAPCRDDPDFQWGMCQLLGEVASDPYWEIDIRQQAVYLLSELYTNDAHCYRDASLRTWILIALCLIFDAGRAVKECSTILKQDLDKAKAEAVSLSKHYLLRTRLPLPEASPMLAQVQDIPLVEYDLHRLKVRREKVYKQPVYIPPLAKGNLQASDNDALPLKEKIKDFLEGDQQVFLVLGDSGAGKSTFNRHLENELWREYTVGGPIPLFINLPAVGEQYQDIIGKQLQLYNFSKTQIIELQKHRQMVLICDGYDETQLRINLHTANKLNQEGQADTKMVISCRSTHLGRDYCNLFQPQPNDRYNGGAANLYTEAAIVPFSSGQITDYVGQFVRDPE</sequence>
<dbReference type="AlphaFoldDB" id="A0A9P6J1S2"/>
<reference evidence="2" key="1">
    <citation type="journal article" date="2020" name="Fungal Divers.">
        <title>Resolving the Mortierellaceae phylogeny through synthesis of multi-gene phylogenetics and phylogenomics.</title>
        <authorList>
            <person name="Vandepol N."/>
            <person name="Liber J."/>
            <person name="Desiro A."/>
            <person name="Na H."/>
            <person name="Kennedy M."/>
            <person name="Barry K."/>
            <person name="Grigoriev I.V."/>
            <person name="Miller A.N."/>
            <person name="O'Donnell K."/>
            <person name="Stajich J.E."/>
            <person name="Bonito G."/>
        </authorList>
    </citation>
    <scope>NUCLEOTIDE SEQUENCE</scope>
    <source>
        <strain evidence="2">CK1249</strain>
    </source>
</reference>
<dbReference type="Proteomes" id="UP000738359">
    <property type="component" value="Unassembled WGS sequence"/>
</dbReference>
<comment type="caution">
    <text evidence="2">The sequence shown here is derived from an EMBL/GenBank/DDBJ whole genome shotgun (WGS) entry which is preliminary data.</text>
</comment>
<dbReference type="Pfam" id="PF23948">
    <property type="entry name" value="ARM_5"/>
    <property type="match status" value="1"/>
</dbReference>
<feature type="non-terminal residue" evidence="2">
    <location>
        <position position="1"/>
    </location>
</feature>
<dbReference type="SUPFAM" id="SSF52540">
    <property type="entry name" value="P-loop containing nucleoside triphosphate hydrolases"/>
    <property type="match status" value="1"/>
</dbReference>
<dbReference type="EMBL" id="JAAAHY010000717">
    <property type="protein sequence ID" value="KAF9958568.1"/>
    <property type="molecule type" value="Genomic_DNA"/>
</dbReference>
<dbReference type="InterPro" id="IPR056251">
    <property type="entry name" value="Arm_rpt_dom"/>
</dbReference>
<organism evidence="2 3">
    <name type="scientific">Mortierella alpina</name>
    <name type="common">Oleaginous fungus</name>
    <name type="synonym">Mortierella renispora</name>
    <dbReference type="NCBI Taxonomy" id="64518"/>
    <lineage>
        <taxon>Eukaryota</taxon>
        <taxon>Fungi</taxon>
        <taxon>Fungi incertae sedis</taxon>
        <taxon>Mucoromycota</taxon>
        <taxon>Mortierellomycotina</taxon>
        <taxon>Mortierellomycetes</taxon>
        <taxon>Mortierellales</taxon>
        <taxon>Mortierellaceae</taxon>
        <taxon>Mortierella</taxon>
    </lineage>
</organism>
<feature type="domain" description="Arm-like repeat" evidence="1">
    <location>
        <begin position="315"/>
        <end position="495"/>
    </location>
</feature>
<name>A0A9P6J1S2_MORAP</name>
<protein>
    <recommendedName>
        <fullName evidence="1">Arm-like repeat domain-containing protein</fullName>
    </recommendedName>
</protein>
<gene>
    <name evidence="2" type="ORF">BGZ70_009139</name>
</gene>
<proteinExistence type="predicted"/>
<dbReference type="InterPro" id="IPR027417">
    <property type="entry name" value="P-loop_NTPase"/>
</dbReference>
<evidence type="ECO:0000259" key="1">
    <source>
        <dbReference type="Pfam" id="PF23948"/>
    </source>
</evidence>